<dbReference type="InterPro" id="IPR000843">
    <property type="entry name" value="HTH_LacI"/>
</dbReference>
<dbReference type="PANTHER" id="PTHR30146">
    <property type="entry name" value="LACI-RELATED TRANSCRIPTIONAL REPRESSOR"/>
    <property type="match status" value="1"/>
</dbReference>
<protein>
    <submittedName>
        <fullName evidence="7">LacI family transcriptional regulator</fullName>
    </submittedName>
</protein>
<feature type="domain" description="HTH lacI-type" evidence="5">
    <location>
        <begin position="11"/>
        <end position="65"/>
    </location>
</feature>
<accession>A0A438MDJ2</accession>
<evidence type="ECO:0000259" key="6">
    <source>
        <dbReference type="PROSITE" id="PS50977"/>
    </source>
</evidence>
<dbReference type="InterPro" id="IPR046335">
    <property type="entry name" value="LacI/GalR-like_sensor"/>
</dbReference>
<dbReference type="PANTHER" id="PTHR30146:SF109">
    <property type="entry name" value="HTH-TYPE TRANSCRIPTIONAL REGULATOR GALS"/>
    <property type="match status" value="1"/>
</dbReference>
<dbReference type="Gene3D" id="1.10.260.40">
    <property type="entry name" value="lambda repressor-like DNA-binding domains"/>
    <property type="match status" value="1"/>
</dbReference>
<feature type="domain" description="HTH tetR-type" evidence="6">
    <location>
        <begin position="1"/>
        <end position="49"/>
    </location>
</feature>
<comment type="caution">
    <text evidence="7">The sequence shown here is derived from an EMBL/GenBank/DDBJ whole genome shotgun (WGS) entry which is preliminary data.</text>
</comment>
<dbReference type="EMBL" id="SAUN01000001">
    <property type="protein sequence ID" value="RVX43879.1"/>
    <property type="molecule type" value="Genomic_DNA"/>
</dbReference>
<dbReference type="AlphaFoldDB" id="A0A438MDJ2"/>
<evidence type="ECO:0000259" key="5">
    <source>
        <dbReference type="PROSITE" id="PS50932"/>
    </source>
</evidence>
<reference evidence="7 8" key="1">
    <citation type="submission" date="2019-01" db="EMBL/GenBank/DDBJ databases">
        <title>Sequencing the genomes of 1000 actinobacteria strains.</title>
        <authorList>
            <person name="Klenk H.-P."/>
        </authorList>
    </citation>
    <scope>NUCLEOTIDE SEQUENCE [LARGE SCALE GENOMIC DNA]</scope>
    <source>
        <strain evidence="7 8">DSM 43925</strain>
    </source>
</reference>
<dbReference type="RefSeq" id="WP_127935747.1">
    <property type="nucleotide sequence ID" value="NZ_SAUN01000001.1"/>
</dbReference>
<evidence type="ECO:0000256" key="2">
    <source>
        <dbReference type="ARBA" id="ARBA00023125"/>
    </source>
</evidence>
<evidence type="ECO:0000313" key="8">
    <source>
        <dbReference type="Proteomes" id="UP000284824"/>
    </source>
</evidence>
<sequence>MTEHSAPARRPTIKEVARLAGVSHQTVSRYLKSRQGLLPATLERIDGAVEELGYRPNLMARSMRTRRTGRLAVVMPVTTFNHARLLSGALAAAHEAGHVVEVVSVEGSTATRTERVLELAQSGQVDGVLSLTPMAASIEHGLPGGAAVVVSPDFDDAMRSIGELTDASPVTELMERLAALGHRRFLHVAGDQDWASARARKAAYLEAVERLGLESVGVAEGDWSGESGVKAVRQLDSDRLPTAVIAANDVVASGVVRGAHERGLDVPGDLSVTGWDDNELCRFLPPSLTTVRVNLEGAGRNAVLRLIKAVGGPELEPWSGPVAQVIWRESTAPPRRRPASAPAGTR</sequence>
<dbReference type="SUPFAM" id="SSF47413">
    <property type="entry name" value="lambda repressor-like DNA-binding domains"/>
    <property type="match status" value="1"/>
</dbReference>
<proteinExistence type="predicted"/>
<dbReference type="InterPro" id="IPR028082">
    <property type="entry name" value="Peripla_BP_I"/>
</dbReference>
<dbReference type="Gene3D" id="3.40.50.2300">
    <property type="match status" value="2"/>
</dbReference>
<keyword evidence="3" id="KW-0804">Transcription</keyword>
<evidence type="ECO:0000256" key="3">
    <source>
        <dbReference type="ARBA" id="ARBA00023163"/>
    </source>
</evidence>
<dbReference type="SUPFAM" id="SSF53822">
    <property type="entry name" value="Periplasmic binding protein-like I"/>
    <property type="match status" value="1"/>
</dbReference>
<keyword evidence="1" id="KW-0805">Transcription regulation</keyword>
<dbReference type="GO" id="GO:0003700">
    <property type="term" value="F:DNA-binding transcription factor activity"/>
    <property type="evidence" value="ECO:0007669"/>
    <property type="project" value="TreeGrafter"/>
</dbReference>
<dbReference type="InterPro" id="IPR001647">
    <property type="entry name" value="HTH_TetR"/>
</dbReference>
<evidence type="ECO:0000256" key="4">
    <source>
        <dbReference type="PROSITE-ProRule" id="PRU00335"/>
    </source>
</evidence>
<feature type="DNA-binding region" description="H-T-H motif" evidence="4">
    <location>
        <begin position="12"/>
        <end position="31"/>
    </location>
</feature>
<dbReference type="PROSITE" id="PS50932">
    <property type="entry name" value="HTH_LACI_2"/>
    <property type="match status" value="1"/>
</dbReference>
<dbReference type="Proteomes" id="UP000284824">
    <property type="component" value="Unassembled WGS sequence"/>
</dbReference>
<dbReference type="PROSITE" id="PS00356">
    <property type="entry name" value="HTH_LACI_1"/>
    <property type="match status" value="1"/>
</dbReference>
<dbReference type="SMART" id="SM00354">
    <property type="entry name" value="HTH_LACI"/>
    <property type="match status" value="1"/>
</dbReference>
<dbReference type="InterPro" id="IPR010982">
    <property type="entry name" value="Lambda_DNA-bd_dom_sf"/>
</dbReference>
<dbReference type="Pfam" id="PF00356">
    <property type="entry name" value="LacI"/>
    <property type="match status" value="1"/>
</dbReference>
<dbReference type="OrthoDB" id="9785139at2"/>
<keyword evidence="8" id="KW-1185">Reference proteome</keyword>
<organism evidence="7 8">
    <name type="scientific">Nonomuraea polychroma</name>
    <dbReference type="NCBI Taxonomy" id="46176"/>
    <lineage>
        <taxon>Bacteria</taxon>
        <taxon>Bacillati</taxon>
        <taxon>Actinomycetota</taxon>
        <taxon>Actinomycetes</taxon>
        <taxon>Streptosporangiales</taxon>
        <taxon>Streptosporangiaceae</taxon>
        <taxon>Nonomuraea</taxon>
    </lineage>
</organism>
<dbReference type="Pfam" id="PF13377">
    <property type="entry name" value="Peripla_BP_3"/>
    <property type="match status" value="1"/>
</dbReference>
<dbReference type="CDD" id="cd01392">
    <property type="entry name" value="HTH_LacI"/>
    <property type="match status" value="1"/>
</dbReference>
<evidence type="ECO:0000313" key="7">
    <source>
        <dbReference type="EMBL" id="RVX43879.1"/>
    </source>
</evidence>
<dbReference type="PROSITE" id="PS50977">
    <property type="entry name" value="HTH_TETR_2"/>
    <property type="match status" value="1"/>
</dbReference>
<gene>
    <name evidence="7" type="ORF">EDD27_6583</name>
</gene>
<keyword evidence="2 4" id="KW-0238">DNA-binding</keyword>
<name>A0A438MDJ2_9ACTN</name>
<evidence type="ECO:0000256" key="1">
    <source>
        <dbReference type="ARBA" id="ARBA00023015"/>
    </source>
</evidence>
<dbReference type="GO" id="GO:0000976">
    <property type="term" value="F:transcription cis-regulatory region binding"/>
    <property type="evidence" value="ECO:0007669"/>
    <property type="project" value="TreeGrafter"/>
</dbReference>